<keyword evidence="2" id="KW-1185">Reference proteome</keyword>
<gene>
    <name evidence="1" type="ORF">SAMN05720469_14212</name>
</gene>
<dbReference type="EMBL" id="FRAW01000042">
    <property type="protein sequence ID" value="SHL17455.1"/>
    <property type="molecule type" value="Genomic_DNA"/>
</dbReference>
<dbReference type="InterPro" id="IPR014942">
    <property type="entry name" value="AbiEii"/>
</dbReference>
<dbReference type="GO" id="GO:0016740">
    <property type="term" value="F:transferase activity"/>
    <property type="evidence" value="ECO:0007669"/>
    <property type="project" value="UniProtKB-KW"/>
</dbReference>
<keyword evidence="1" id="KW-0808">Transferase</keyword>
<evidence type="ECO:0000313" key="1">
    <source>
        <dbReference type="EMBL" id="SHL17455.1"/>
    </source>
</evidence>
<dbReference type="AlphaFoldDB" id="A0A1M6YHB1"/>
<dbReference type="Gene3D" id="3.10.450.620">
    <property type="entry name" value="JHP933, nucleotidyltransferase-like core domain"/>
    <property type="match status" value="1"/>
</dbReference>
<dbReference type="RefSeq" id="WP_073306071.1">
    <property type="nucleotide sequence ID" value="NZ_FRAW01000042.1"/>
</dbReference>
<accession>A0A1M6YHB1</accession>
<evidence type="ECO:0000313" key="2">
    <source>
        <dbReference type="Proteomes" id="UP000184275"/>
    </source>
</evidence>
<protein>
    <submittedName>
        <fullName evidence="1">Nucleotidyl transferase AbiEii toxin, Type IV TA system</fullName>
    </submittedName>
</protein>
<proteinExistence type="predicted"/>
<reference evidence="2" key="1">
    <citation type="submission" date="2016-11" db="EMBL/GenBank/DDBJ databases">
        <authorList>
            <person name="Varghese N."/>
            <person name="Submissions S."/>
        </authorList>
    </citation>
    <scope>NUCLEOTIDE SEQUENCE [LARGE SCALE GENOMIC DNA]</scope>
    <source>
        <strain evidence="2">UWOS</strain>
    </source>
</reference>
<name>A0A1M6YHB1_9BACT</name>
<sequence length="238" mass="27336">MSELEKNSISYSAYYEANLYRLQDGILNVVKNSAAPFYLTGGTALSRGYYNHRYSDDLDFFVNRDENFQKYVETVLNLLKQNGFVWNSDVGFVKTVDFCSVIVKQPNNETGLKLDFVNDIAARFGDVVPTSLFYRTDSVRNILSNKITAVFRMSPKDLVDIHRICLNESFNWSDIFAEVREKELGVEPCDVAEIIQGIPQEAFDSIKWILPIDYKTFKRDAEQVAKDMLSLTENSLKR</sequence>
<dbReference type="Proteomes" id="UP000184275">
    <property type="component" value="Unassembled WGS sequence"/>
</dbReference>
<dbReference type="Pfam" id="PF08843">
    <property type="entry name" value="AbiEii"/>
    <property type="match status" value="1"/>
</dbReference>
<organism evidence="1 2">
    <name type="scientific">Fibrobacter intestinalis</name>
    <dbReference type="NCBI Taxonomy" id="28122"/>
    <lineage>
        <taxon>Bacteria</taxon>
        <taxon>Pseudomonadati</taxon>
        <taxon>Fibrobacterota</taxon>
        <taxon>Fibrobacteria</taxon>
        <taxon>Fibrobacterales</taxon>
        <taxon>Fibrobacteraceae</taxon>
        <taxon>Fibrobacter</taxon>
    </lineage>
</organism>